<reference evidence="3" key="1">
    <citation type="journal article" date="2019" name="Int. J. Syst. Evol. Microbiol.">
        <title>The Global Catalogue of Microorganisms (GCM) 10K type strain sequencing project: providing services to taxonomists for standard genome sequencing and annotation.</title>
        <authorList>
            <consortium name="The Broad Institute Genomics Platform"/>
            <consortium name="The Broad Institute Genome Sequencing Center for Infectious Disease"/>
            <person name="Wu L."/>
            <person name="Ma J."/>
        </authorList>
    </citation>
    <scope>NUCLEOTIDE SEQUENCE [LARGE SCALE GENOMIC DNA]</scope>
    <source>
        <strain evidence="3">NBRC 113072</strain>
    </source>
</reference>
<name>A0ABQ6IY80_9MICO</name>
<sequence>MSFSQLRRLDQGRAFNPAPHLHELASVFVPFDSLTGERTVEHAARTALVHRRRVALMGATGSGKSSVIGHVLAEAGEALLGLRVPVSIEEPEVAVEPEAFLAHLLRHLREEVVKSRPESKRAINRSVPRGQRETTRTYSAEAGLAGIKAGLSYAVKQALEEQSATNTRAVEAVGELLAIIDDHGVVPVIVLDDTDKWVPSALAPQNARLRGQFFTRILRVLAEEIDATVLLAVHPAYVDDEAFQASRGFIERVIELPTLPDVAAARRLVARRVATGLEVPEQGLELGAVLAPDALELLFEYYAPSTNIRQGLLVPLNGALTQALDADAEVIDVAHVRAELADLDGAAWLRT</sequence>
<accession>A0ABQ6IY80</accession>
<evidence type="ECO:0000259" key="1">
    <source>
        <dbReference type="SMART" id="SM00382"/>
    </source>
</evidence>
<dbReference type="SMART" id="SM00382">
    <property type="entry name" value="AAA"/>
    <property type="match status" value="1"/>
</dbReference>
<comment type="caution">
    <text evidence="2">The sequence shown here is derived from an EMBL/GenBank/DDBJ whole genome shotgun (WGS) entry which is preliminary data.</text>
</comment>
<organism evidence="2 3">
    <name type="scientific">Mobilicoccus caccae</name>
    <dbReference type="NCBI Taxonomy" id="1859295"/>
    <lineage>
        <taxon>Bacteria</taxon>
        <taxon>Bacillati</taxon>
        <taxon>Actinomycetota</taxon>
        <taxon>Actinomycetes</taxon>
        <taxon>Micrococcales</taxon>
        <taxon>Dermatophilaceae</taxon>
        <taxon>Mobilicoccus</taxon>
    </lineage>
</organism>
<gene>
    <name evidence="2" type="ORF">GCM10025883_36880</name>
</gene>
<protein>
    <recommendedName>
        <fullName evidence="1">AAA+ ATPase domain-containing protein</fullName>
    </recommendedName>
</protein>
<dbReference type="InterPro" id="IPR003593">
    <property type="entry name" value="AAA+_ATPase"/>
</dbReference>
<evidence type="ECO:0000313" key="3">
    <source>
        <dbReference type="Proteomes" id="UP001157126"/>
    </source>
</evidence>
<dbReference type="RefSeq" id="WP_284305185.1">
    <property type="nucleotide sequence ID" value="NZ_BSUO01000001.1"/>
</dbReference>
<keyword evidence="3" id="KW-1185">Reference proteome</keyword>
<dbReference type="SUPFAM" id="SSF52540">
    <property type="entry name" value="P-loop containing nucleoside triphosphate hydrolases"/>
    <property type="match status" value="1"/>
</dbReference>
<dbReference type="InterPro" id="IPR027417">
    <property type="entry name" value="P-loop_NTPase"/>
</dbReference>
<proteinExistence type="predicted"/>
<dbReference type="Proteomes" id="UP001157126">
    <property type="component" value="Unassembled WGS sequence"/>
</dbReference>
<dbReference type="EMBL" id="BSUO01000001">
    <property type="protein sequence ID" value="GMA41643.1"/>
    <property type="molecule type" value="Genomic_DNA"/>
</dbReference>
<evidence type="ECO:0000313" key="2">
    <source>
        <dbReference type="EMBL" id="GMA41643.1"/>
    </source>
</evidence>
<feature type="domain" description="AAA+ ATPase" evidence="1">
    <location>
        <begin position="50"/>
        <end position="258"/>
    </location>
</feature>